<name>A0ABR1TK32_9PEZI</name>
<sequence length="232" mass="24559">TPSTMGSTSPVALILGQGARVGKSVAAAFANKGYRIALVARSLDEANSTANELHIKGDFADSSSIPAIFSKVEAKFGPPAVVIYNAGATTFNDKTDPLSVPLENFERHFAINTTSAFMAAKHAALAFATLPASASRTFIFTGNCTNVMPIASLFDQGAGKTASAYVMRVAAEAYKDKGFKFYYADERKADGSPAYGAIDGDAHGEMYTELAEGTEQGPWSQTFVKGFGYKEF</sequence>
<dbReference type="EMBL" id="JAQQWM010000009">
    <property type="protein sequence ID" value="KAK8046989.1"/>
    <property type="molecule type" value="Genomic_DNA"/>
</dbReference>
<proteinExistence type="inferred from homology"/>
<organism evidence="3 4">
    <name type="scientific">Apiospora saccharicola</name>
    <dbReference type="NCBI Taxonomy" id="335842"/>
    <lineage>
        <taxon>Eukaryota</taxon>
        <taxon>Fungi</taxon>
        <taxon>Dikarya</taxon>
        <taxon>Ascomycota</taxon>
        <taxon>Pezizomycotina</taxon>
        <taxon>Sordariomycetes</taxon>
        <taxon>Xylariomycetidae</taxon>
        <taxon>Amphisphaeriales</taxon>
        <taxon>Apiosporaceae</taxon>
        <taxon>Apiospora</taxon>
    </lineage>
</organism>
<reference evidence="3 4" key="1">
    <citation type="submission" date="2023-01" db="EMBL/GenBank/DDBJ databases">
        <title>Analysis of 21 Apiospora genomes using comparative genomics revels a genus with tremendous synthesis potential of carbohydrate active enzymes and secondary metabolites.</title>
        <authorList>
            <person name="Sorensen T."/>
        </authorList>
    </citation>
    <scope>NUCLEOTIDE SEQUENCE [LARGE SCALE GENOMIC DNA]</scope>
    <source>
        <strain evidence="3 4">CBS 83171</strain>
    </source>
</reference>
<evidence type="ECO:0000313" key="4">
    <source>
        <dbReference type="Proteomes" id="UP001446871"/>
    </source>
</evidence>
<gene>
    <name evidence="3" type="ORF">PG996_015053</name>
</gene>
<dbReference type="Proteomes" id="UP001446871">
    <property type="component" value="Unassembled WGS sequence"/>
</dbReference>
<protein>
    <recommendedName>
        <fullName evidence="5">Short chain type dehydrogenase</fullName>
    </recommendedName>
</protein>
<dbReference type="Gene3D" id="3.40.50.720">
    <property type="entry name" value="NAD(P)-binding Rossmann-like Domain"/>
    <property type="match status" value="1"/>
</dbReference>
<dbReference type="SUPFAM" id="SSF51735">
    <property type="entry name" value="NAD(P)-binding Rossmann-fold domains"/>
    <property type="match status" value="1"/>
</dbReference>
<keyword evidence="2" id="KW-0560">Oxidoreductase</keyword>
<comment type="caution">
    <text evidence="3">The sequence shown here is derived from an EMBL/GenBank/DDBJ whole genome shotgun (WGS) entry which is preliminary data.</text>
</comment>
<evidence type="ECO:0000256" key="1">
    <source>
        <dbReference type="ARBA" id="ARBA00006484"/>
    </source>
</evidence>
<keyword evidence="4" id="KW-1185">Reference proteome</keyword>
<dbReference type="InterPro" id="IPR002347">
    <property type="entry name" value="SDR_fam"/>
</dbReference>
<dbReference type="PANTHER" id="PTHR43669">
    <property type="entry name" value="5-KETO-D-GLUCONATE 5-REDUCTASE"/>
    <property type="match status" value="1"/>
</dbReference>
<dbReference type="Pfam" id="PF00106">
    <property type="entry name" value="adh_short"/>
    <property type="match status" value="1"/>
</dbReference>
<comment type="similarity">
    <text evidence="1">Belongs to the short-chain dehydrogenases/reductases (SDR) family.</text>
</comment>
<dbReference type="InterPro" id="IPR036291">
    <property type="entry name" value="NAD(P)-bd_dom_sf"/>
</dbReference>
<evidence type="ECO:0000256" key="2">
    <source>
        <dbReference type="ARBA" id="ARBA00023002"/>
    </source>
</evidence>
<dbReference type="PANTHER" id="PTHR43669:SF4">
    <property type="entry name" value="SHORT-CHAIN DEHYDROGENASE"/>
    <property type="match status" value="1"/>
</dbReference>
<evidence type="ECO:0000313" key="3">
    <source>
        <dbReference type="EMBL" id="KAK8046989.1"/>
    </source>
</evidence>
<feature type="non-terminal residue" evidence="3">
    <location>
        <position position="1"/>
    </location>
</feature>
<accession>A0ABR1TK32</accession>
<evidence type="ECO:0008006" key="5">
    <source>
        <dbReference type="Google" id="ProtNLM"/>
    </source>
</evidence>